<comment type="caution">
    <text evidence="5">The sequence shown here is derived from an EMBL/GenBank/DDBJ whole genome shotgun (WGS) entry which is preliminary data.</text>
</comment>
<dbReference type="Pfam" id="PF00378">
    <property type="entry name" value="ECH_1"/>
    <property type="match status" value="1"/>
</dbReference>
<feature type="transmembrane region" description="Helical" evidence="4">
    <location>
        <begin position="92"/>
        <end position="111"/>
    </location>
</feature>
<accession>A0A1J5TIZ5</accession>
<evidence type="ECO:0000256" key="2">
    <source>
        <dbReference type="ARBA" id="ARBA00023140"/>
    </source>
</evidence>
<evidence type="ECO:0008006" key="7">
    <source>
        <dbReference type="Google" id="ProtNLM"/>
    </source>
</evidence>
<dbReference type="Gene3D" id="3.90.226.10">
    <property type="entry name" value="2-enoyl-CoA Hydratase, Chain A, domain 1"/>
    <property type="match status" value="1"/>
</dbReference>
<dbReference type="GO" id="GO:0004165">
    <property type="term" value="F:delta(3)-delta(2)-enoyl-CoA isomerase activity"/>
    <property type="evidence" value="ECO:0007669"/>
    <property type="project" value="UniProtKB-ARBA"/>
</dbReference>
<dbReference type="Proteomes" id="UP000183375">
    <property type="component" value="Unassembled WGS sequence"/>
</dbReference>
<comment type="subcellular location">
    <subcellularLocation>
        <location evidence="1">Peroxisome</location>
    </subcellularLocation>
</comment>
<dbReference type="InterPro" id="IPR051053">
    <property type="entry name" value="ECH/Chromodomain_protein"/>
</dbReference>
<feature type="transmembrane region" description="Helical" evidence="4">
    <location>
        <begin position="123"/>
        <end position="143"/>
    </location>
</feature>
<protein>
    <recommendedName>
        <fullName evidence="7">Enoyl-CoA hydratase</fullName>
    </recommendedName>
</protein>
<dbReference type="InterPro" id="IPR029045">
    <property type="entry name" value="ClpP/crotonase-like_dom_sf"/>
</dbReference>
<evidence type="ECO:0000313" key="5">
    <source>
        <dbReference type="EMBL" id="OIR20131.1"/>
    </source>
</evidence>
<sequence>MSKYVNSNISERIMHIKLDRTHKKNALTEDMYFELKNLIDKASQNKKVRVILISGGDDFTAGNDLRDFIENPPEDKSSPVFKFMIALTECPLPVISAVNGFAVGIGTTMLLHCDLVYASKNSLFMMPFINLGLVPEFASSLLLQKRTGYLKAAEMLMLGEKFDAKTALEYRLINQICEESELTNVALNSAKKLSAKPRELLITTKALIRRESETIKGRIELEADYFIEQLGNPETIEILTKLNKK</sequence>
<keyword evidence="3" id="KW-0413">Isomerase</keyword>
<name>A0A1J5TIZ5_9ARCH</name>
<dbReference type="PANTHER" id="PTHR43684">
    <property type="match status" value="1"/>
</dbReference>
<keyword evidence="4" id="KW-1133">Transmembrane helix</keyword>
<organism evidence="5 6">
    <name type="scientific">Marine Group III euryarchaeote CG-Epi4</name>
    <dbReference type="NCBI Taxonomy" id="1888998"/>
    <lineage>
        <taxon>Archaea</taxon>
        <taxon>Methanobacteriati</taxon>
        <taxon>Thermoplasmatota</taxon>
        <taxon>Thermoplasmata</taxon>
        <taxon>Candidatus Thermoprofundales</taxon>
    </lineage>
</organism>
<dbReference type="EMBL" id="MIYX01000024">
    <property type="protein sequence ID" value="OIR20131.1"/>
    <property type="molecule type" value="Genomic_DNA"/>
</dbReference>
<evidence type="ECO:0000256" key="4">
    <source>
        <dbReference type="SAM" id="Phobius"/>
    </source>
</evidence>
<dbReference type="InterPro" id="IPR001753">
    <property type="entry name" value="Enoyl-CoA_hydra/iso"/>
</dbReference>
<evidence type="ECO:0000256" key="1">
    <source>
        <dbReference type="ARBA" id="ARBA00004275"/>
    </source>
</evidence>
<evidence type="ECO:0000313" key="6">
    <source>
        <dbReference type="Proteomes" id="UP000183375"/>
    </source>
</evidence>
<dbReference type="AlphaFoldDB" id="A0A1J5TIZ5"/>
<keyword evidence="2" id="KW-0576">Peroxisome</keyword>
<dbReference type="PANTHER" id="PTHR43684:SF1">
    <property type="entry name" value="ENOYL-COA DELTA ISOMERASE 2"/>
    <property type="match status" value="1"/>
</dbReference>
<keyword evidence="4" id="KW-0472">Membrane</keyword>
<dbReference type="SUPFAM" id="SSF52096">
    <property type="entry name" value="ClpP/crotonase"/>
    <property type="match status" value="1"/>
</dbReference>
<gene>
    <name evidence="5" type="ORF">BEU01_01965</name>
</gene>
<reference evidence="5 6" key="1">
    <citation type="submission" date="2016-08" db="EMBL/GenBank/DDBJ databases">
        <title>New Insights into Marine Group III Euryarchaeota, from dark to light.</title>
        <authorList>
            <person name="Haro-Moreno J.M."/>
            <person name="Rodriguez-Valera F."/>
            <person name="Lopez-Garcia P."/>
            <person name="Moreira D."/>
            <person name="Martin-Cuadrado A.B."/>
        </authorList>
    </citation>
    <scope>NUCLEOTIDE SEQUENCE [LARGE SCALE GENOMIC DNA]</scope>
    <source>
        <strain evidence="5">CG-Epi4</strain>
    </source>
</reference>
<keyword evidence="4" id="KW-0812">Transmembrane</keyword>
<dbReference type="CDD" id="cd06558">
    <property type="entry name" value="crotonase-like"/>
    <property type="match status" value="1"/>
</dbReference>
<proteinExistence type="predicted"/>
<evidence type="ECO:0000256" key="3">
    <source>
        <dbReference type="ARBA" id="ARBA00023235"/>
    </source>
</evidence>